<name>A0A379ETR9_9PAST</name>
<sequence length="405" mass="46316">MPKIRKEDKLPLRLKQLGRIYRLVEQFEEISRIDLSKLSRLAPATITALTRELIKEKLIIERAVQNTETRGRPAIGLCVSPFYWQSLCATLVENQFEIILSELDGGAIKHNIYPLNQDDFKNLEQVLVAHLQQFLSETQDELNHLITFSVAVGGELDHENRLVKLGEIQLNIDLKALFTPYFKIPVLITEYFQTWLLAESTLGSVINCDNVLFLQLDNVINFSVLSKGELLSHKNQSRSTINRMIVPKFNMIQQDISPDLNDVQRYQLQNQVTHKAIYPLIDKYFPENKLSNCSEKIAFLCEKVNQGDKKAEQILYHIADSLAYILMNLVNIFASEKIMLSSSFLLSKDIFLNRLNQSLRENLASTDSKVEVITGKYEWNTPIVAASAIKQSIYDGSLLGHFIKD</sequence>
<dbReference type="Pfam" id="PF00480">
    <property type="entry name" value="ROK"/>
    <property type="match status" value="2"/>
</dbReference>
<gene>
    <name evidence="2" type="primary">mlc</name>
    <name evidence="2" type="ORF">NCTC11621_00792</name>
</gene>
<dbReference type="Gene3D" id="3.30.420.40">
    <property type="match status" value="2"/>
</dbReference>
<dbReference type="EMBL" id="UGTV01000015">
    <property type="protein sequence ID" value="SUC09771.1"/>
    <property type="molecule type" value="Genomic_DNA"/>
</dbReference>
<dbReference type="InterPro" id="IPR000600">
    <property type="entry name" value="ROK"/>
</dbReference>
<evidence type="ECO:0000313" key="3">
    <source>
        <dbReference type="Proteomes" id="UP000254704"/>
    </source>
</evidence>
<dbReference type="PANTHER" id="PTHR18964">
    <property type="entry name" value="ROK (REPRESSOR, ORF, KINASE) FAMILY"/>
    <property type="match status" value="1"/>
</dbReference>
<dbReference type="SUPFAM" id="SSF46785">
    <property type="entry name" value="Winged helix' DNA-binding domain"/>
    <property type="match status" value="1"/>
</dbReference>
<comment type="similarity">
    <text evidence="1">Belongs to the ROK (NagC/XylR) family.</text>
</comment>
<dbReference type="AlphaFoldDB" id="A0A379ETR9"/>
<evidence type="ECO:0000256" key="1">
    <source>
        <dbReference type="ARBA" id="ARBA00006479"/>
    </source>
</evidence>
<dbReference type="InterPro" id="IPR043129">
    <property type="entry name" value="ATPase_NBD"/>
</dbReference>
<protein>
    <submittedName>
        <fullName evidence="2">Protein Mlc</fullName>
    </submittedName>
</protein>
<dbReference type="Proteomes" id="UP000254704">
    <property type="component" value="Unassembled WGS sequence"/>
</dbReference>
<dbReference type="InterPro" id="IPR036390">
    <property type="entry name" value="WH_DNA-bd_sf"/>
</dbReference>
<dbReference type="GO" id="GO:0003677">
    <property type="term" value="F:DNA binding"/>
    <property type="evidence" value="ECO:0007669"/>
    <property type="project" value="TreeGrafter"/>
</dbReference>
<dbReference type="InterPro" id="IPR036388">
    <property type="entry name" value="WH-like_DNA-bd_sf"/>
</dbReference>
<organism evidence="2 3">
    <name type="scientific">Pasteurella canis</name>
    <dbReference type="NCBI Taxonomy" id="753"/>
    <lineage>
        <taxon>Bacteria</taxon>
        <taxon>Pseudomonadati</taxon>
        <taxon>Pseudomonadota</taxon>
        <taxon>Gammaproteobacteria</taxon>
        <taxon>Pasteurellales</taxon>
        <taxon>Pasteurellaceae</taxon>
        <taxon>Pasteurella</taxon>
    </lineage>
</organism>
<evidence type="ECO:0000313" key="2">
    <source>
        <dbReference type="EMBL" id="SUC09771.1"/>
    </source>
</evidence>
<reference evidence="2 3" key="1">
    <citation type="submission" date="2018-06" db="EMBL/GenBank/DDBJ databases">
        <authorList>
            <consortium name="Pathogen Informatics"/>
            <person name="Doyle S."/>
        </authorList>
    </citation>
    <scope>NUCLEOTIDE SEQUENCE [LARGE SCALE GENOMIC DNA]</scope>
    <source>
        <strain evidence="2 3">NCTC11621</strain>
    </source>
</reference>
<dbReference type="PANTHER" id="PTHR18964:SF149">
    <property type="entry name" value="BIFUNCTIONAL UDP-N-ACETYLGLUCOSAMINE 2-EPIMERASE_N-ACETYLMANNOSAMINE KINASE"/>
    <property type="match status" value="1"/>
</dbReference>
<proteinExistence type="inferred from homology"/>
<accession>A0A379ETR9</accession>
<dbReference type="RefSeq" id="WP_115322661.1">
    <property type="nucleotide sequence ID" value="NZ_CP083396.1"/>
</dbReference>
<dbReference type="SUPFAM" id="SSF53067">
    <property type="entry name" value="Actin-like ATPase domain"/>
    <property type="match status" value="2"/>
</dbReference>
<dbReference type="Gene3D" id="1.10.10.10">
    <property type="entry name" value="Winged helix-like DNA-binding domain superfamily/Winged helix DNA-binding domain"/>
    <property type="match status" value="1"/>
</dbReference>
<dbReference type="GO" id="GO:0006351">
    <property type="term" value="P:DNA-templated transcription"/>
    <property type="evidence" value="ECO:0007669"/>
    <property type="project" value="TreeGrafter"/>
</dbReference>